<feature type="region of interest" description="Disordered" evidence="1">
    <location>
        <begin position="165"/>
        <end position="184"/>
    </location>
</feature>
<feature type="transmembrane region" description="Helical" evidence="2">
    <location>
        <begin position="336"/>
        <end position="357"/>
    </location>
</feature>
<accession>A0AA40CJD7</accession>
<feature type="transmembrane region" description="Helical" evidence="2">
    <location>
        <begin position="30"/>
        <end position="49"/>
    </location>
</feature>
<evidence type="ECO:0000256" key="1">
    <source>
        <dbReference type="SAM" id="MobiDB-lite"/>
    </source>
</evidence>
<dbReference type="AlphaFoldDB" id="A0AA40CJD7"/>
<evidence type="ECO:0000256" key="2">
    <source>
        <dbReference type="SAM" id="Phobius"/>
    </source>
</evidence>
<sequence>MDAGFLARRPVGVGWLGNPRVDWYKSSYDWVTSLSGGRFVCGMMLLFWLPEHFHGTQPRRTSLILVTILSMLVAAVDWIPYTFYVWSRRPTTIHRLSTPAAAACGLTISITIFALSLQTNDGEFGQCQWVAVIMFLMNLAQALVSTVGHVYFVHDKPLSLPSEYEPVCQTSATGGDDDDAGSDTELARRHPEDLLPDGELARAFARQRQKQQQGEVGKTSVRSRRPRQPLPREAQSARTVQIARGFSSAGFGHDTILWQTKGVSDSLPGLRFLAFLACFSILHMVIQLVRYVKAGGFCDTLCVFNNLYPTLWIVHIGVFFRLIKKRTSFRHRVWKKVTVAGAVSLANFAITIIWWVAFGLTKHGPQLFTGDKSVETWMAYNGIALGVATLFALFSIISVWVE</sequence>
<name>A0AA40CJD7_9PEZI</name>
<organism evidence="3 4">
    <name type="scientific">Cercophora newfieldiana</name>
    <dbReference type="NCBI Taxonomy" id="92897"/>
    <lineage>
        <taxon>Eukaryota</taxon>
        <taxon>Fungi</taxon>
        <taxon>Dikarya</taxon>
        <taxon>Ascomycota</taxon>
        <taxon>Pezizomycotina</taxon>
        <taxon>Sordariomycetes</taxon>
        <taxon>Sordariomycetidae</taxon>
        <taxon>Sordariales</taxon>
        <taxon>Lasiosphaeriaceae</taxon>
        <taxon>Cercophora</taxon>
    </lineage>
</organism>
<reference evidence="3" key="1">
    <citation type="submission" date="2023-06" db="EMBL/GenBank/DDBJ databases">
        <title>Genome-scale phylogeny and comparative genomics of the fungal order Sordariales.</title>
        <authorList>
            <consortium name="Lawrence Berkeley National Laboratory"/>
            <person name="Hensen N."/>
            <person name="Bonometti L."/>
            <person name="Westerberg I."/>
            <person name="Brannstrom I.O."/>
            <person name="Guillou S."/>
            <person name="Cros-Aarteil S."/>
            <person name="Calhoun S."/>
            <person name="Haridas S."/>
            <person name="Kuo A."/>
            <person name="Mondo S."/>
            <person name="Pangilinan J."/>
            <person name="Riley R."/>
            <person name="Labutti K."/>
            <person name="Andreopoulos B."/>
            <person name="Lipzen A."/>
            <person name="Chen C."/>
            <person name="Yanf M."/>
            <person name="Daum C."/>
            <person name="Ng V."/>
            <person name="Clum A."/>
            <person name="Steindorff A."/>
            <person name="Ohm R."/>
            <person name="Martin F."/>
            <person name="Silar P."/>
            <person name="Natvig D."/>
            <person name="Lalanne C."/>
            <person name="Gautier V."/>
            <person name="Ament-Velasquez S.L."/>
            <person name="Kruys A."/>
            <person name="Hutchinson M.I."/>
            <person name="Powell A.J."/>
            <person name="Barry K."/>
            <person name="Miller A.N."/>
            <person name="Grigoriev I.V."/>
            <person name="Debuchy R."/>
            <person name="Gladieux P."/>
            <person name="Thoren M.H."/>
            <person name="Johannesson H."/>
        </authorList>
    </citation>
    <scope>NUCLEOTIDE SEQUENCE</scope>
    <source>
        <strain evidence="3">SMH2532-1</strain>
    </source>
</reference>
<protein>
    <submittedName>
        <fullName evidence="3">Uncharacterized protein</fullName>
    </submittedName>
</protein>
<feature type="transmembrane region" description="Helical" evidence="2">
    <location>
        <begin position="306"/>
        <end position="324"/>
    </location>
</feature>
<feature type="transmembrane region" description="Helical" evidence="2">
    <location>
        <begin position="96"/>
        <end position="117"/>
    </location>
</feature>
<feature type="transmembrane region" description="Helical" evidence="2">
    <location>
        <begin position="377"/>
        <end position="401"/>
    </location>
</feature>
<evidence type="ECO:0000313" key="3">
    <source>
        <dbReference type="EMBL" id="KAK0639728.1"/>
    </source>
</evidence>
<feature type="region of interest" description="Disordered" evidence="1">
    <location>
        <begin position="206"/>
        <end position="237"/>
    </location>
</feature>
<keyword evidence="2" id="KW-0472">Membrane</keyword>
<dbReference type="Proteomes" id="UP001174936">
    <property type="component" value="Unassembled WGS sequence"/>
</dbReference>
<gene>
    <name evidence="3" type="ORF">B0T16DRAFT_423645</name>
</gene>
<evidence type="ECO:0000313" key="4">
    <source>
        <dbReference type="Proteomes" id="UP001174936"/>
    </source>
</evidence>
<feature type="transmembrane region" description="Helical" evidence="2">
    <location>
        <begin position="61"/>
        <end position="84"/>
    </location>
</feature>
<keyword evidence="2" id="KW-0812">Transmembrane</keyword>
<keyword evidence="4" id="KW-1185">Reference proteome</keyword>
<feature type="transmembrane region" description="Helical" evidence="2">
    <location>
        <begin position="269"/>
        <end position="286"/>
    </location>
</feature>
<dbReference type="EMBL" id="JAULSV010000007">
    <property type="protein sequence ID" value="KAK0639728.1"/>
    <property type="molecule type" value="Genomic_DNA"/>
</dbReference>
<keyword evidence="2" id="KW-1133">Transmembrane helix</keyword>
<feature type="transmembrane region" description="Helical" evidence="2">
    <location>
        <begin position="129"/>
        <end position="152"/>
    </location>
</feature>
<comment type="caution">
    <text evidence="3">The sequence shown here is derived from an EMBL/GenBank/DDBJ whole genome shotgun (WGS) entry which is preliminary data.</text>
</comment>
<proteinExistence type="predicted"/>